<evidence type="ECO:0000259" key="1">
    <source>
        <dbReference type="PROSITE" id="PS51725"/>
    </source>
</evidence>
<dbReference type="Pfam" id="PF03992">
    <property type="entry name" value="ABM"/>
    <property type="match status" value="1"/>
</dbReference>
<evidence type="ECO:0000313" key="3">
    <source>
        <dbReference type="Proteomes" id="UP000318578"/>
    </source>
</evidence>
<dbReference type="Gene3D" id="3.30.70.100">
    <property type="match status" value="1"/>
</dbReference>
<dbReference type="EMBL" id="VJZA01000018">
    <property type="protein sequence ID" value="TVT22379.1"/>
    <property type="molecule type" value="Genomic_DNA"/>
</dbReference>
<keyword evidence="2" id="KW-0560">Oxidoreductase</keyword>
<reference evidence="2 3" key="1">
    <citation type="submission" date="2019-07" db="EMBL/GenBank/DDBJ databases">
        <title>New species of Amycolatopsis and Streptomyces.</title>
        <authorList>
            <person name="Duangmal K."/>
            <person name="Teo W.F.A."/>
            <person name="Lipun K."/>
        </authorList>
    </citation>
    <scope>NUCLEOTIDE SEQUENCE [LARGE SCALE GENOMIC DNA]</scope>
    <source>
        <strain evidence="2 3">JCM 30562</strain>
    </source>
</reference>
<name>A0A558ADQ2_9PSEU</name>
<feature type="domain" description="ABM" evidence="1">
    <location>
        <begin position="3"/>
        <end position="92"/>
    </location>
</feature>
<dbReference type="Proteomes" id="UP000318578">
    <property type="component" value="Unassembled WGS sequence"/>
</dbReference>
<dbReference type="InterPro" id="IPR007138">
    <property type="entry name" value="ABM_dom"/>
</dbReference>
<dbReference type="PANTHER" id="PTHR33336">
    <property type="entry name" value="QUINOL MONOOXYGENASE YGIN-RELATED"/>
    <property type="match status" value="1"/>
</dbReference>
<comment type="caution">
    <text evidence="2">The sequence shown here is derived from an EMBL/GenBank/DDBJ whole genome shotgun (WGS) entry which is preliminary data.</text>
</comment>
<proteinExistence type="predicted"/>
<sequence length="96" mass="10924">MPHVVIATWKAKPGRAGRIRKILETVAPLNRAEEKMLQFEAHVSTEDPDTFVLYEKYTDASGYDDHRETETFKSYVLGEALPELAERSVARFEVIG</sequence>
<keyword evidence="2" id="KW-0503">Monooxygenase</keyword>
<dbReference type="OrthoDB" id="3695636at2"/>
<dbReference type="PANTHER" id="PTHR33336:SF15">
    <property type="entry name" value="ABM DOMAIN-CONTAINING PROTEIN"/>
    <property type="match status" value="1"/>
</dbReference>
<dbReference type="GO" id="GO:0004497">
    <property type="term" value="F:monooxygenase activity"/>
    <property type="evidence" value="ECO:0007669"/>
    <property type="project" value="UniProtKB-KW"/>
</dbReference>
<dbReference type="InterPro" id="IPR050744">
    <property type="entry name" value="AI-2_Isomerase_LsrG"/>
</dbReference>
<organism evidence="2 3">
    <name type="scientific">Amycolatopsis acidiphila</name>
    <dbReference type="NCBI Taxonomy" id="715473"/>
    <lineage>
        <taxon>Bacteria</taxon>
        <taxon>Bacillati</taxon>
        <taxon>Actinomycetota</taxon>
        <taxon>Actinomycetes</taxon>
        <taxon>Pseudonocardiales</taxon>
        <taxon>Pseudonocardiaceae</taxon>
        <taxon>Amycolatopsis</taxon>
    </lineage>
</organism>
<evidence type="ECO:0000313" key="2">
    <source>
        <dbReference type="EMBL" id="TVT22379.1"/>
    </source>
</evidence>
<dbReference type="RefSeq" id="WP_144638107.1">
    <property type="nucleotide sequence ID" value="NZ_BNAX01000020.1"/>
</dbReference>
<accession>A0A558ADQ2</accession>
<keyword evidence="3" id="KW-1185">Reference proteome</keyword>
<protein>
    <submittedName>
        <fullName evidence="2">Antibiotic biosynthesis monooxygenase</fullName>
    </submittedName>
</protein>
<dbReference type="AlphaFoldDB" id="A0A558ADQ2"/>
<gene>
    <name evidence="2" type="ORF">FNH06_13360</name>
</gene>
<dbReference type="SUPFAM" id="SSF54909">
    <property type="entry name" value="Dimeric alpha+beta barrel"/>
    <property type="match status" value="1"/>
</dbReference>
<dbReference type="PROSITE" id="PS51725">
    <property type="entry name" value="ABM"/>
    <property type="match status" value="1"/>
</dbReference>
<dbReference type="InterPro" id="IPR011008">
    <property type="entry name" value="Dimeric_a/b-barrel"/>
</dbReference>